<accession>A0A7I8DE47</accession>
<sequence length="47" mass="5277">MARVCEVCGAVEDVTEMELEAGSRYDILHVCENCMKDRNLDHFAGES</sequence>
<protein>
    <submittedName>
        <fullName evidence="1">Uncharacterized protein</fullName>
    </submittedName>
</protein>
<name>A0A7I8DE47_9BACL</name>
<proteinExistence type="predicted"/>
<evidence type="ECO:0000313" key="2">
    <source>
        <dbReference type="Proteomes" id="UP000593802"/>
    </source>
</evidence>
<dbReference type="Proteomes" id="UP000593802">
    <property type="component" value="Chromosome"/>
</dbReference>
<dbReference type="AlphaFoldDB" id="A0A7I8DE47"/>
<gene>
    <name evidence="1" type="ORF">skT53_11460</name>
</gene>
<dbReference type="EMBL" id="AP023366">
    <property type="protein sequence ID" value="BCJ86161.1"/>
    <property type="molecule type" value="Genomic_DNA"/>
</dbReference>
<dbReference type="KEGG" id="eff:skT53_11460"/>
<organism evidence="1 2">
    <name type="scientific">Effusibacillus dendaii</name>
    <dbReference type="NCBI Taxonomy" id="2743772"/>
    <lineage>
        <taxon>Bacteria</taxon>
        <taxon>Bacillati</taxon>
        <taxon>Bacillota</taxon>
        <taxon>Bacilli</taxon>
        <taxon>Bacillales</taxon>
        <taxon>Alicyclobacillaceae</taxon>
        <taxon>Effusibacillus</taxon>
    </lineage>
</organism>
<evidence type="ECO:0000313" key="1">
    <source>
        <dbReference type="EMBL" id="BCJ86161.1"/>
    </source>
</evidence>
<dbReference type="RefSeq" id="WP_200760193.1">
    <property type="nucleotide sequence ID" value="NZ_AP023366.1"/>
</dbReference>
<keyword evidence="2" id="KW-1185">Reference proteome</keyword>
<reference evidence="1 2" key="1">
    <citation type="submission" date="2020-08" db="EMBL/GenBank/DDBJ databases">
        <title>Complete Genome Sequence of Effusibacillus dendaii Strain skT53, Isolated from Farmland soil.</title>
        <authorList>
            <person name="Konishi T."/>
            <person name="Kawasaki H."/>
        </authorList>
    </citation>
    <scope>NUCLEOTIDE SEQUENCE [LARGE SCALE GENOMIC DNA]</scope>
    <source>
        <strain evidence="2">skT53</strain>
    </source>
</reference>